<proteinExistence type="predicted"/>
<dbReference type="RefSeq" id="WP_094785343.1">
    <property type="nucleotide sequence ID" value="NZ_BEDT01000005.1"/>
</dbReference>
<accession>A0A224XFK1</accession>
<protein>
    <submittedName>
        <fullName evidence="1">Uncharacterized protein</fullName>
    </submittedName>
</protein>
<comment type="caution">
    <text evidence="1">The sequence shown here is derived from an EMBL/GenBank/DDBJ whole genome shotgun (WGS) entry which is preliminary data.</text>
</comment>
<sequence>MLSEDTNAFNVDERLFYNFNVRKVRELLGEKSGFVFSAKYKNEGKEYSISLKYSDDKKVTFWMVDDQNQRTSDVAIYKEFNKVLIEWFKKEYISRFSIDNLGNVKITYQ</sequence>
<dbReference type="EMBL" id="BEDT01000005">
    <property type="protein sequence ID" value="GAX48331.1"/>
    <property type="molecule type" value="Genomic_DNA"/>
</dbReference>
<evidence type="ECO:0000313" key="1">
    <source>
        <dbReference type="EMBL" id="GAX48331.1"/>
    </source>
</evidence>
<organism evidence="1 2">
    <name type="scientific">Pseudolactococcus reticulitermitis</name>
    <dbReference type="NCBI Taxonomy" id="2025039"/>
    <lineage>
        <taxon>Bacteria</taxon>
        <taxon>Bacillati</taxon>
        <taxon>Bacillota</taxon>
        <taxon>Bacilli</taxon>
        <taxon>Lactobacillales</taxon>
        <taxon>Streptococcaceae</taxon>
        <taxon>Pseudolactococcus</taxon>
    </lineage>
</organism>
<keyword evidence="2" id="KW-1185">Reference proteome</keyword>
<dbReference type="AlphaFoldDB" id="A0A224XFK1"/>
<evidence type="ECO:0000313" key="2">
    <source>
        <dbReference type="Proteomes" id="UP000218689"/>
    </source>
</evidence>
<name>A0A224XFK1_9LACT</name>
<dbReference type="Proteomes" id="UP000218689">
    <property type="component" value="Unassembled WGS sequence"/>
</dbReference>
<gene>
    <name evidence="1" type="ORF">RsY01_1947</name>
</gene>
<reference evidence="2" key="1">
    <citation type="submission" date="2017-08" db="EMBL/GenBank/DDBJ databases">
        <title>Draft genome sequence of Lactococcus sp. strain Rs-Y01, isolated from the gut of the lower termite Reticulitermes speratus.</title>
        <authorList>
            <person name="Ohkuma M."/>
            <person name="Yuki M."/>
        </authorList>
    </citation>
    <scope>NUCLEOTIDE SEQUENCE [LARGE SCALE GENOMIC DNA]</scope>
    <source>
        <strain evidence="2">Rs-Y01</strain>
    </source>
</reference>